<dbReference type="Proteomes" id="UP000467700">
    <property type="component" value="Unassembled WGS sequence"/>
</dbReference>
<protein>
    <recommendedName>
        <fullName evidence="6">CWH43-like N-terminal domain-containing protein</fullName>
    </recommendedName>
</protein>
<sequence length="256" mass="28558">MTFSISLRYRHWRYVWIPIAAAAMWFSTLLAMLIVWLAFGRPKYVSMEGSIAFISDIGASNVKPLFVTGCAITGLGFFLSLVVERYLRHSGRLMPNMRTRERVFSSLAILGSFIGGLGLLFLSIFDTKRYTQAHRICLLVFLVGVALSAIFSVIEYRWISKDFAEHRQVKTAYCAKAAIASILIVLAIGFAVALFSAPNAGAILEWTIAFGFTFYLLTFYYDLRLSKNVEKGTLTAQRLSQSNGSSLANPNMTQVV</sequence>
<dbReference type="InterPro" id="IPR050911">
    <property type="entry name" value="DRAM/TMEM150_Autophagy_Mod"/>
</dbReference>
<gene>
    <name evidence="7" type="ORF">AAE3_LOCUS9202</name>
</gene>
<keyword evidence="4 5" id="KW-0472">Membrane</keyword>
<evidence type="ECO:0000256" key="3">
    <source>
        <dbReference type="ARBA" id="ARBA00022989"/>
    </source>
</evidence>
<name>A0A8S0WP29_CYCAE</name>
<feature type="domain" description="CWH43-like N-terminal" evidence="6">
    <location>
        <begin position="14"/>
        <end position="224"/>
    </location>
</feature>
<keyword evidence="3 5" id="KW-1133">Transmembrane helix</keyword>
<proteinExistence type="predicted"/>
<dbReference type="GO" id="GO:0005886">
    <property type="term" value="C:plasma membrane"/>
    <property type="evidence" value="ECO:0007669"/>
    <property type="project" value="TreeGrafter"/>
</dbReference>
<feature type="transmembrane region" description="Helical" evidence="5">
    <location>
        <begin position="65"/>
        <end position="83"/>
    </location>
</feature>
<dbReference type="PANTHER" id="PTHR21324">
    <property type="entry name" value="FASTING-INDUCIBLE INTEGRAL MEMBRANE PROTEIN TM6P1-RELATED"/>
    <property type="match status" value="1"/>
</dbReference>
<dbReference type="PANTHER" id="PTHR21324:SF2">
    <property type="entry name" value="EG:22E5.9 PROTEIN"/>
    <property type="match status" value="1"/>
</dbReference>
<reference evidence="7 8" key="1">
    <citation type="submission" date="2020-01" db="EMBL/GenBank/DDBJ databases">
        <authorList>
            <person name="Gupta K D."/>
        </authorList>
    </citation>
    <scope>NUCLEOTIDE SEQUENCE [LARGE SCALE GENOMIC DNA]</scope>
</reference>
<dbReference type="EMBL" id="CACVBS010000057">
    <property type="protein sequence ID" value="CAA7267097.1"/>
    <property type="molecule type" value="Genomic_DNA"/>
</dbReference>
<accession>A0A8S0WP29</accession>
<feature type="transmembrane region" description="Helical" evidence="5">
    <location>
        <begin position="136"/>
        <end position="156"/>
    </location>
</feature>
<dbReference type="InterPro" id="IPR019402">
    <property type="entry name" value="CWH43_N"/>
</dbReference>
<keyword evidence="2 5" id="KW-0812">Transmembrane</keyword>
<dbReference type="Pfam" id="PF10277">
    <property type="entry name" value="Frag1"/>
    <property type="match status" value="1"/>
</dbReference>
<evidence type="ECO:0000313" key="8">
    <source>
        <dbReference type="Proteomes" id="UP000467700"/>
    </source>
</evidence>
<evidence type="ECO:0000256" key="5">
    <source>
        <dbReference type="SAM" id="Phobius"/>
    </source>
</evidence>
<evidence type="ECO:0000256" key="4">
    <source>
        <dbReference type="ARBA" id="ARBA00023136"/>
    </source>
</evidence>
<feature type="transmembrane region" description="Helical" evidence="5">
    <location>
        <begin position="12"/>
        <end position="39"/>
    </location>
</feature>
<evidence type="ECO:0000313" key="7">
    <source>
        <dbReference type="EMBL" id="CAA7267097.1"/>
    </source>
</evidence>
<dbReference type="OrthoDB" id="10032492at2759"/>
<comment type="caution">
    <text evidence="7">The sequence shown here is derived from an EMBL/GenBank/DDBJ whole genome shotgun (WGS) entry which is preliminary data.</text>
</comment>
<keyword evidence="8" id="KW-1185">Reference proteome</keyword>
<comment type="subcellular location">
    <subcellularLocation>
        <location evidence="1">Endomembrane system</location>
        <topology evidence="1">Multi-pass membrane protein</topology>
    </subcellularLocation>
</comment>
<feature type="transmembrane region" description="Helical" evidence="5">
    <location>
        <begin position="103"/>
        <end position="124"/>
    </location>
</feature>
<evidence type="ECO:0000256" key="2">
    <source>
        <dbReference type="ARBA" id="ARBA00022692"/>
    </source>
</evidence>
<evidence type="ECO:0000256" key="1">
    <source>
        <dbReference type="ARBA" id="ARBA00004127"/>
    </source>
</evidence>
<evidence type="ECO:0000259" key="6">
    <source>
        <dbReference type="Pfam" id="PF10277"/>
    </source>
</evidence>
<feature type="transmembrane region" description="Helical" evidence="5">
    <location>
        <begin position="203"/>
        <end position="221"/>
    </location>
</feature>
<feature type="transmembrane region" description="Helical" evidence="5">
    <location>
        <begin position="177"/>
        <end position="197"/>
    </location>
</feature>
<dbReference type="GO" id="GO:0012505">
    <property type="term" value="C:endomembrane system"/>
    <property type="evidence" value="ECO:0007669"/>
    <property type="project" value="UniProtKB-SubCell"/>
</dbReference>
<organism evidence="7 8">
    <name type="scientific">Cyclocybe aegerita</name>
    <name type="common">Black poplar mushroom</name>
    <name type="synonym">Agrocybe aegerita</name>
    <dbReference type="NCBI Taxonomy" id="1973307"/>
    <lineage>
        <taxon>Eukaryota</taxon>
        <taxon>Fungi</taxon>
        <taxon>Dikarya</taxon>
        <taxon>Basidiomycota</taxon>
        <taxon>Agaricomycotina</taxon>
        <taxon>Agaricomycetes</taxon>
        <taxon>Agaricomycetidae</taxon>
        <taxon>Agaricales</taxon>
        <taxon>Agaricineae</taxon>
        <taxon>Bolbitiaceae</taxon>
        <taxon>Cyclocybe</taxon>
    </lineage>
</organism>
<dbReference type="AlphaFoldDB" id="A0A8S0WP29"/>